<dbReference type="InterPro" id="IPR002059">
    <property type="entry name" value="CSP_DNA-bd"/>
</dbReference>
<dbReference type="Proteomes" id="UP001596108">
    <property type="component" value="Unassembled WGS sequence"/>
</dbReference>
<gene>
    <name evidence="2" type="ORF">ACFPQ4_05185</name>
</gene>
<proteinExistence type="predicted"/>
<dbReference type="InterPro" id="IPR012156">
    <property type="entry name" value="Cold_shock_CspA"/>
</dbReference>
<accession>A0ABW0R0V4</accession>
<keyword evidence="3" id="KW-1185">Reference proteome</keyword>
<dbReference type="PROSITE" id="PS51857">
    <property type="entry name" value="CSD_2"/>
    <property type="match status" value="1"/>
</dbReference>
<dbReference type="SUPFAM" id="SSF50249">
    <property type="entry name" value="Nucleic acid-binding proteins"/>
    <property type="match status" value="1"/>
</dbReference>
<name>A0ABW0R0V4_9BACL</name>
<dbReference type="Pfam" id="PF00313">
    <property type="entry name" value="CSD"/>
    <property type="match status" value="1"/>
</dbReference>
<organism evidence="2 3">
    <name type="scientific">Cohnella yongneupensis</name>
    <dbReference type="NCBI Taxonomy" id="425006"/>
    <lineage>
        <taxon>Bacteria</taxon>
        <taxon>Bacillati</taxon>
        <taxon>Bacillota</taxon>
        <taxon>Bacilli</taxon>
        <taxon>Bacillales</taxon>
        <taxon>Paenibacillaceae</taxon>
        <taxon>Cohnella</taxon>
    </lineage>
</organism>
<sequence length="91" mass="10378">MPMLHGRVRSFDEEQGFGWIAVEVENDVWVHFSGIYYDPARFPSGFRFLAAGQKVAFDLRENPHSVEQAQVAASNISVYNRECSLEENVIN</sequence>
<dbReference type="RefSeq" id="WP_378110715.1">
    <property type="nucleotide sequence ID" value="NZ_JBHSNC010000013.1"/>
</dbReference>
<evidence type="ECO:0000259" key="1">
    <source>
        <dbReference type="PROSITE" id="PS51857"/>
    </source>
</evidence>
<dbReference type="InterPro" id="IPR012340">
    <property type="entry name" value="NA-bd_OB-fold"/>
</dbReference>
<reference evidence="3" key="1">
    <citation type="journal article" date="2019" name="Int. J. Syst. Evol. Microbiol.">
        <title>The Global Catalogue of Microorganisms (GCM) 10K type strain sequencing project: providing services to taxonomists for standard genome sequencing and annotation.</title>
        <authorList>
            <consortium name="The Broad Institute Genomics Platform"/>
            <consortium name="The Broad Institute Genome Sequencing Center for Infectious Disease"/>
            <person name="Wu L."/>
            <person name="Ma J."/>
        </authorList>
    </citation>
    <scope>NUCLEOTIDE SEQUENCE [LARGE SCALE GENOMIC DNA]</scope>
    <source>
        <strain evidence="3">CGMCC 1.18578</strain>
    </source>
</reference>
<evidence type="ECO:0000313" key="3">
    <source>
        <dbReference type="Proteomes" id="UP001596108"/>
    </source>
</evidence>
<comment type="caution">
    <text evidence="2">The sequence shown here is derived from an EMBL/GenBank/DDBJ whole genome shotgun (WGS) entry which is preliminary data.</text>
</comment>
<feature type="domain" description="CSD" evidence="1">
    <location>
        <begin position="3"/>
        <end position="78"/>
    </location>
</feature>
<dbReference type="PIRSF" id="PIRSF002599">
    <property type="entry name" value="Cold_shock_A"/>
    <property type="match status" value="1"/>
</dbReference>
<dbReference type="EMBL" id="JBHSNC010000013">
    <property type="protein sequence ID" value="MFC5528849.1"/>
    <property type="molecule type" value="Genomic_DNA"/>
</dbReference>
<protein>
    <submittedName>
        <fullName evidence="2">Cold-shock protein</fullName>
    </submittedName>
</protein>
<evidence type="ECO:0000313" key="2">
    <source>
        <dbReference type="EMBL" id="MFC5528849.1"/>
    </source>
</evidence>
<dbReference type="Gene3D" id="2.40.50.140">
    <property type="entry name" value="Nucleic acid-binding proteins"/>
    <property type="match status" value="1"/>
</dbReference>